<reference evidence="2 3" key="1">
    <citation type="journal article" date="2015" name="Genome Announc.">
        <title>Complete Genome Sequence of Bartonella ancashensis Strain 20.00, Isolated from the Blood of a Patient with Verruga Peruana.</title>
        <authorList>
            <person name="Hang J."/>
            <person name="Mullins K.E."/>
            <person name="Clifford R.J."/>
            <person name="Onmus-Leone F."/>
            <person name="Yang Y."/>
            <person name="Jiang J."/>
            <person name="Leguia M."/>
            <person name="Kasper M.R."/>
            <person name="Maguina C."/>
            <person name="Lesho E.P."/>
            <person name="Jarman R.G."/>
            <person name="Richards A.L."/>
            <person name="Blazes D."/>
        </authorList>
    </citation>
    <scope>NUCLEOTIDE SEQUENCE [LARGE SCALE GENOMIC DNA]</scope>
    <source>
        <strain evidence="2 3">20.00</strain>
    </source>
</reference>
<keyword evidence="3" id="KW-1185">Reference proteome</keyword>
<organism evidence="2 3">
    <name type="scientific">Bartonella ancashensis</name>
    <dbReference type="NCBI Taxonomy" id="1318743"/>
    <lineage>
        <taxon>Bacteria</taxon>
        <taxon>Pseudomonadati</taxon>
        <taxon>Pseudomonadota</taxon>
        <taxon>Alphaproteobacteria</taxon>
        <taxon>Hyphomicrobiales</taxon>
        <taxon>Bartonellaceae</taxon>
        <taxon>Bartonella</taxon>
    </lineage>
</organism>
<keyword evidence="1" id="KW-0812">Transmembrane</keyword>
<protein>
    <submittedName>
        <fullName evidence="2">Uncharacterized protein</fullName>
    </submittedName>
</protein>
<name>A0A0M4LRX4_9HYPH</name>
<accession>A0A0M4LRX4</accession>
<feature type="transmembrane region" description="Helical" evidence="1">
    <location>
        <begin position="6"/>
        <end position="24"/>
    </location>
</feature>
<dbReference type="KEGG" id="banc:PU02_0245"/>
<dbReference type="Proteomes" id="UP000057213">
    <property type="component" value="Chromosome"/>
</dbReference>
<evidence type="ECO:0000313" key="2">
    <source>
        <dbReference type="EMBL" id="ALE03059.1"/>
    </source>
</evidence>
<sequence>MFMISRWSLVVIFIISTVIGSFLYGRSFERTQTLVQAISTFQNREKINNETFALSPFSLCRALGGMPEECADVLRRVDTTTDHQ</sequence>
<keyword evidence="1" id="KW-0472">Membrane</keyword>
<dbReference type="RefSeq" id="WP_053943729.1">
    <property type="nucleotide sequence ID" value="NZ_CP010401.1"/>
</dbReference>
<dbReference type="PATRIC" id="fig|1318743.3.peg.258"/>
<dbReference type="OrthoDB" id="7924990at2"/>
<dbReference type="AlphaFoldDB" id="A0A0M4LRX4"/>
<dbReference type="EMBL" id="CP010401">
    <property type="protein sequence ID" value="ALE03059.1"/>
    <property type="molecule type" value="Genomic_DNA"/>
</dbReference>
<gene>
    <name evidence="2" type="ORF">PU02_0245</name>
</gene>
<proteinExistence type="predicted"/>
<dbReference type="STRING" id="1318743.PU02_0245"/>
<keyword evidence="1" id="KW-1133">Transmembrane helix</keyword>
<evidence type="ECO:0000313" key="3">
    <source>
        <dbReference type="Proteomes" id="UP000057213"/>
    </source>
</evidence>
<evidence type="ECO:0000256" key="1">
    <source>
        <dbReference type="SAM" id="Phobius"/>
    </source>
</evidence>